<name>A0AAW9RW46_9HYPH</name>
<dbReference type="PROSITE" id="PS51257">
    <property type="entry name" value="PROKAR_LIPOPROTEIN"/>
    <property type="match status" value="1"/>
</dbReference>
<keyword evidence="3" id="KW-1185">Reference proteome</keyword>
<sequence>MKHVLTIMVAVLAIAAAGSVSASTGGALACPTGLGDTCAAAGAEAANPLGPRPAPVQLAAGNCGAAAAAAAAAQGGQVIGAPRAVQQGGQTVCVVTVLIKDPTGQRPPTRRQVTVPAN</sequence>
<dbReference type="AlphaFoldDB" id="A0AAW9RW46"/>
<dbReference type="Proteomes" id="UP001378188">
    <property type="component" value="Unassembled WGS sequence"/>
</dbReference>
<comment type="caution">
    <text evidence="2">The sequence shown here is derived from an EMBL/GenBank/DDBJ whole genome shotgun (WGS) entry which is preliminary data.</text>
</comment>
<gene>
    <name evidence="2" type="ORF">V3328_16555</name>
</gene>
<reference evidence="2 3" key="1">
    <citation type="submission" date="2024-02" db="EMBL/GenBank/DDBJ databases">
        <title>Genome analysis and characterization of Microbaculum marinisediminis sp. nov., isolated from marine sediment.</title>
        <authorList>
            <person name="Du Z.-J."/>
            <person name="Ye Y.-Q."/>
            <person name="Zhang Z.-R."/>
            <person name="Yuan S.-M."/>
            <person name="Zhang X.-Y."/>
        </authorList>
    </citation>
    <scope>NUCLEOTIDE SEQUENCE [LARGE SCALE GENOMIC DNA]</scope>
    <source>
        <strain evidence="2 3">SDUM1044001</strain>
    </source>
</reference>
<evidence type="ECO:0000313" key="2">
    <source>
        <dbReference type="EMBL" id="MEJ8573105.1"/>
    </source>
</evidence>
<organism evidence="2 3">
    <name type="scientific">Microbaculum marinum</name>
    <dbReference type="NCBI Taxonomy" id="1764581"/>
    <lineage>
        <taxon>Bacteria</taxon>
        <taxon>Pseudomonadati</taxon>
        <taxon>Pseudomonadota</taxon>
        <taxon>Alphaproteobacteria</taxon>
        <taxon>Hyphomicrobiales</taxon>
        <taxon>Tepidamorphaceae</taxon>
        <taxon>Microbaculum</taxon>
    </lineage>
</organism>
<dbReference type="EMBL" id="JAZHOF010000006">
    <property type="protein sequence ID" value="MEJ8573105.1"/>
    <property type="molecule type" value="Genomic_DNA"/>
</dbReference>
<feature type="signal peptide" evidence="1">
    <location>
        <begin position="1"/>
        <end position="22"/>
    </location>
</feature>
<feature type="chain" id="PRO_5043510972" description="Secreted protein" evidence="1">
    <location>
        <begin position="23"/>
        <end position="118"/>
    </location>
</feature>
<accession>A0AAW9RW46</accession>
<evidence type="ECO:0000256" key="1">
    <source>
        <dbReference type="SAM" id="SignalP"/>
    </source>
</evidence>
<keyword evidence="1" id="KW-0732">Signal</keyword>
<proteinExistence type="predicted"/>
<dbReference type="RefSeq" id="WP_340330795.1">
    <property type="nucleotide sequence ID" value="NZ_JAZHOF010000006.1"/>
</dbReference>
<evidence type="ECO:0000313" key="3">
    <source>
        <dbReference type="Proteomes" id="UP001378188"/>
    </source>
</evidence>
<protein>
    <recommendedName>
        <fullName evidence="4">Secreted protein</fullName>
    </recommendedName>
</protein>
<evidence type="ECO:0008006" key="4">
    <source>
        <dbReference type="Google" id="ProtNLM"/>
    </source>
</evidence>